<organism evidence="1 2">
    <name type="scientific">Pseudomonas benzenivorans</name>
    <dbReference type="NCBI Taxonomy" id="556533"/>
    <lineage>
        <taxon>Bacteria</taxon>
        <taxon>Pseudomonadati</taxon>
        <taxon>Pseudomonadota</taxon>
        <taxon>Gammaproteobacteria</taxon>
        <taxon>Pseudomonadales</taxon>
        <taxon>Pseudomonadaceae</taxon>
        <taxon>Pseudomonas</taxon>
    </lineage>
</organism>
<name>A0ABY5H7D9_9PSED</name>
<reference evidence="1" key="1">
    <citation type="submission" date="2021-04" db="EMBL/GenBank/DDBJ databases">
        <title>Oceanospirillales bacteria with DddD are important DMSP degraders in coastal seawater.</title>
        <authorList>
            <person name="Liu J."/>
        </authorList>
    </citation>
    <scope>NUCLEOTIDE SEQUENCE</scope>
    <source>
        <strain evidence="1">D13-4</strain>
    </source>
</reference>
<dbReference type="RefSeq" id="WP_255838582.1">
    <property type="nucleotide sequence ID" value="NZ_CP073346.1"/>
</dbReference>
<dbReference type="Proteomes" id="UP001059672">
    <property type="component" value="Chromosome"/>
</dbReference>
<proteinExistence type="predicted"/>
<gene>
    <name evidence="1" type="ORF">KDW96_01235</name>
</gene>
<protein>
    <recommendedName>
        <fullName evidence="3">Pyocin activator protein PrtN</fullName>
    </recommendedName>
</protein>
<keyword evidence="2" id="KW-1185">Reference proteome</keyword>
<dbReference type="EMBL" id="CP073346">
    <property type="protein sequence ID" value="UTW07989.1"/>
    <property type="molecule type" value="Genomic_DNA"/>
</dbReference>
<accession>A0ABY5H7D9</accession>
<evidence type="ECO:0008006" key="3">
    <source>
        <dbReference type="Google" id="ProtNLM"/>
    </source>
</evidence>
<sequence>MPKQNDLLALSTDLERQLTARYGTMLGSGDLWREIGYRSPNAFRQALLRGTLDLPVFAVEGRRGRFALVRDVAAWIARKSLNVPGIERTESQSE</sequence>
<evidence type="ECO:0000313" key="2">
    <source>
        <dbReference type="Proteomes" id="UP001059672"/>
    </source>
</evidence>
<evidence type="ECO:0000313" key="1">
    <source>
        <dbReference type="EMBL" id="UTW07989.1"/>
    </source>
</evidence>